<dbReference type="InterPro" id="IPR001753">
    <property type="entry name" value="Enoyl-CoA_hydra/iso"/>
</dbReference>
<dbReference type="InterPro" id="IPR029045">
    <property type="entry name" value="ClpP/crotonase-like_dom_sf"/>
</dbReference>
<protein>
    <recommendedName>
        <fullName evidence="5">RING-type domain-containing protein</fullName>
    </recommendedName>
</protein>
<dbReference type="Gene3D" id="3.30.40.10">
    <property type="entry name" value="Zinc/RING finger domain, C3HC4 (zinc finger)"/>
    <property type="match status" value="1"/>
</dbReference>
<dbReference type="CDD" id="cd06558">
    <property type="entry name" value="crotonase-like"/>
    <property type="match status" value="1"/>
</dbReference>
<evidence type="ECO:0000256" key="2">
    <source>
        <dbReference type="ARBA" id="ARBA00022771"/>
    </source>
</evidence>
<dbReference type="STRING" id="2018661.A0A2A2K6W1"/>
<evidence type="ECO:0000313" key="6">
    <source>
        <dbReference type="EMBL" id="PAV69635.1"/>
    </source>
</evidence>
<dbReference type="EMBL" id="LIAE01009483">
    <property type="protein sequence ID" value="PAV69635.1"/>
    <property type="molecule type" value="Genomic_DNA"/>
</dbReference>
<proteinExistence type="predicted"/>
<evidence type="ECO:0000256" key="4">
    <source>
        <dbReference type="PROSITE-ProRule" id="PRU00175"/>
    </source>
</evidence>
<sequence>MMVQITKAFYDADEDPESAITVLTGNGKLFTAGADFSAEAMMGGGMQDKYRNSKKQSENLRPEKGNYANFKHWIDAMIVHSKPIVALVNGPAAYFYCPFSVIGLCAEGCSSYIFPRSFGYAAAAKLALFSEKVPAQEAYGFGMVTKVIPHDKFEQETTEILNRWKELSPLSMKTTKRLMRSEEEVGKLMHVNKIEHDNIVDLMQNEQTIERIMARFNKKSKIMGNLPLVQNVAEFLEKSKTKEASRTDMSFAEFLNCIREMNKRCFRSANDQGEYLCFAINKNDVDGVFWKQRLRIRCFKINSQTSCAVAQKDLSLDEFMNAYSMHKAMQSTNDDLMARSIEILGDGSVDGQCCICMDNTNEILLPCLHSFCLACISQLVEYRPQFKCPLCNARIENPVENSWEVPDPPLKDDVAKYLEGLTETPRSPGRR</sequence>
<dbReference type="Pfam" id="PF00378">
    <property type="entry name" value="ECH_1"/>
    <property type="match status" value="1"/>
</dbReference>
<dbReference type="PROSITE" id="PS50089">
    <property type="entry name" value="ZF_RING_2"/>
    <property type="match status" value="1"/>
</dbReference>
<evidence type="ECO:0000313" key="7">
    <source>
        <dbReference type="Proteomes" id="UP000218231"/>
    </source>
</evidence>
<evidence type="ECO:0000259" key="5">
    <source>
        <dbReference type="PROSITE" id="PS50089"/>
    </source>
</evidence>
<dbReference type="SUPFAM" id="SSF57850">
    <property type="entry name" value="RING/U-box"/>
    <property type="match status" value="1"/>
</dbReference>
<dbReference type="SMART" id="SM00184">
    <property type="entry name" value="RING"/>
    <property type="match status" value="1"/>
</dbReference>
<accession>A0A2A2K6W1</accession>
<evidence type="ECO:0000256" key="3">
    <source>
        <dbReference type="ARBA" id="ARBA00022833"/>
    </source>
</evidence>
<keyword evidence="1" id="KW-0479">Metal-binding</keyword>
<comment type="caution">
    <text evidence="6">The sequence shown here is derived from an EMBL/GenBank/DDBJ whole genome shotgun (WGS) entry which is preliminary data.</text>
</comment>
<dbReference type="GO" id="GO:0008270">
    <property type="term" value="F:zinc ion binding"/>
    <property type="evidence" value="ECO:0007669"/>
    <property type="project" value="UniProtKB-KW"/>
</dbReference>
<dbReference type="SUPFAM" id="SSF52096">
    <property type="entry name" value="ClpP/crotonase"/>
    <property type="match status" value="1"/>
</dbReference>
<gene>
    <name evidence="6" type="ORF">WR25_25049</name>
</gene>
<dbReference type="Gene3D" id="3.90.226.10">
    <property type="entry name" value="2-enoyl-CoA Hydratase, Chain A, domain 1"/>
    <property type="match status" value="2"/>
</dbReference>
<organism evidence="6 7">
    <name type="scientific">Diploscapter pachys</name>
    <dbReference type="NCBI Taxonomy" id="2018661"/>
    <lineage>
        <taxon>Eukaryota</taxon>
        <taxon>Metazoa</taxon>
        <taxon>Ecdysozoa</taxon>
        <taxon>Nematoda</taxon>
        <taxon>Chromadorea</taxon>
        <taxon>Rhabditida</taxon>
        <taxon>Rhabditina</taxon>
        <taxon>Rhabditomorpha</taxon>
        <taxon>Rhabditoidea</taxon>
        <taxon>Rhabditidae</taxon>
        <taxon>Diploscapter</taxon>
    </lineage>
</organism>
<reference evidence="6 7" key="1">
    <citation type="journal article" date="2017" name="Curr. Biol.">
        <title>Genome architecture and evolution of a unichromosomal asexual nematode.</title>
        <authorList>
            <person name="Fradin H."/>
            <person name="Zegar C."/>
            <person name="Gutwein M."/>
            <person name="Lucas J."/>
            <person name="Kovtun M."/>
            <person name="Corcoran D."/>
            <person name="Baugh L.R."/>
            <person name="Kiontke K."/>
            <person name="Gunsalus K."/>
            <person name="Fitch D.H."/>
            <person name="Piano F."/>
        </authorList>
    </citation>
    <scope>NUCLEOTIDE SEQUENCE [LARGE SCALE GENOMIC DNA]</scope>
    <source>
        <strain evidence="6">PF1309</strain>
    </source>
</reference>
<dbReference type="InterPro" id="IPR051053">
    <property type="entry name" value="ECH/Chromodomain_protein"/>
</dbReference>
<dbReference type="PANTHER" id="PTHR43684:SF14">
    <property type="entry name" value="PROTEIN CBG16141"/>
    <property type="match status" value="1"/>
</dbReference>
<keyword evidence="2 4" id="KW-0863">Zinc-finger</keyword>
<dbReference type="AlphaFoldDB" id="A0A2A2K6W1"/>
<dbReference type="Pfam" id="PF13920">
    <property type="entry name" value="zf-C3HC4_3"/>
    <property type="match status" value="1"/>
</dbReference>
<dbReference type="InterPro" id="IPR013083">
    <property type="entry name" value="Znf_RING/FYVE/PHD"/>
</dbReference>
<dbReference type="OrthoDB" id="1630758at2759"/>
<keyword evidence="3" id="KW-0862">Zinc</keyword>
<dbReference type="PROSITE" id="PS00518">
    <property type="entry name" value="ZF_RING_1"/>
    <property type="match status" value="1"/>
</dbReference>
<keyword evidence="7" id="KW-1185">Reference proteome</keyword>
<dbReference type="InterPro" id="IPR017907">
    <property type="entry name" value="Znf_RING_CS"/>
</dbReference>
<evidence type="ECO:0000256" key="1">
    <source>
        <dbReference type="ARBA" id="ARBA00022723"/>
    </source>
</evidence>
<feature type="domain" description="RING-type" evidence="5">
    <location>
        <begin position="353"/>
        <end position="392"/>
    </location>
</feature>
<dbReference type="InterPro" id="IPR001841">
    <property type="entry name" value="Znf_RING"/>
</dbReference>
<name>A0A2A2K6W1_9BILA</name>
<dbReference type="Proteomes" id="UP000218231">
    <property type="component" value="Unassembled WGS sequence"/>
</dbReference>
<dbReference type="PANTHER" id="PTHR43684">
    <property type="match status" value="1"/>
</dbReference>